<dbReference type="GO" id="GO:0046872">
    <property type="term" value="F:metal ion binding"/>
    <property type="evidence" value="ECO:0007669"/>
    <property type="project" value="UniProtKB-KW"/>
</dbReference>
<keyword evidence="3" id="KW-0479">Metal-binding</keyword>
<dbReference type="PANTHER" id="PTHR12151:SF25">
    <property type="entry name" value="LINALOOL DEHYDRATASE_ISOMERASE DOMAIN-CONTAINING PROTEIN"/>
    <property type="match status" value="1"/>
</dbReference>
<keyword evidence="2 3" id="KW-0186">Copper</keyword>
<keyword evidence="4" id="KW-1015">Disulfide bond</keyword>
<dbReference type="SUPFAM" id="SSF52833">
    <property type="entry name" value="Thioredoxin-like"/>
    <property type="match status" value="1"/>
</dbReference>
<dbReference type="RefSeq" id="WP_111627605.1">
    <property type="nucleotide sequence ID" value="NZ_QLMC01000002.1"/>
</dbReference>
<dbReference type="InterPro" id="IPR036249">
    <property type="entry name" value="Thioredoxin-like_sf"/>
</dbReference>
<dbReference type="EMBL" id="QLMC01000002">
    <property type="protein sequence ID" value="RAJ99809.1"/>
    <property type="molecule type" value="Genomic_DNA"/>
</dbReference>
<feature type="disulfide bond" description="Redox-active" evidence="4">
    <location>
        <begin position="85"/>
        <end position="89"/>
    </location>
</feature>
<dbReference type="PROSITE" id="PS51257">
    <property type="entry name" value="PROKAR_LIPOPROTEIN"/>
    <property type="match status" value="1"/>
</dbReference>
<evidence type="ECO:0000256" key="4">
    <source>
        <dbReference type="PIRSR" id="PIRSR603782-2"/>
    </source>
</evidence>
<keyword evidence="7" id="KW-1185">Reference proteome</keyword>
<feature type="binding site" evidence="3">
    <location>
        <position position="173"/>
    </location>
    <ligand>
        <name>Cu cation</name>
        <dbReference type="ChEBI" id="CHEBI:23378"/>
    </ligand>
</feature>
<evidence type="ECO:0000256" key="2">
    <source>
        <dbReference type="ARBA" id="ARBA00023008"/>
    </source>
</evidence>
<organism evidence="6 7">
    <name type="scientific">Larkinella arboricola</name>
    <dbReference type="NCBI Taxonomy" id="643671"/>
    <lineage>
        <taxon>Bacteria</taxon>
        <taxon>Pseudomonadati</taxon>
        <taxon>Bacteroidota</taxon>
        <taxon>Cytophagia</taxon>
        <taxon>Cytophagales</taxon>
        <taxon>Spirosomataceae</taxon>
        <taxon>Larkinella</taxon>
    </lineage>
</organism>
<proteinExistence type="inferred from homology"/>
<dbReference type="PANTHER" id="PTHR12151">
    <property type="entry name" value="ELECTRON TRANSPORT PROTIN SCO1/SENC FAMILY MEMBER"/>
    <property type="match status" value="1"/>
</dbReference>
<dbReference type="InterPro" id="IPR003782">
    <property type="entry name" value="SCO1/SenC"/>
</dbReference>
<evidence type="ECO:0000313" key="6">
    <source>
        <dbReference type="EMBL" id="RAJ99809.1"/>
    </source>
</evidence>
<feature type="binding site" evidence="3">
    <location>
        <position position="85"/>
    </location>
    <ligand>
        <name>Cu cation</name>
        <dbReference type="ChEBI" id="CHEBI:23378"/>
    </ligand>
</feature>
<name>A0A327X100_LARAB</name>
<feature type="binding site" evidence="3">
    <location>
        <position position="89"/>
    </location>
    <ligand>
        <name>Cu cation</name>
        <dbReference type="ChEBI" id="CHEBI:23378"/>
    </ligand>
</feature>
<sequence>MHSVLKNSVWVTVLALFAACSSSENRLPIFGERDTVTKVVDGKTVTDTVYYKIPPFQFVNQDSLPVSDKTYDGKIYVTDFFFVTCPTICPKMKTQMKRVYDKFKGNPDVMFLSHTIDPRHDTPAVLKEFASSLGVTGTQWQFATGPKEEVFKTGKSYMVVAQEDAGAPGGLLHSGHFVLVDKEKHVRGMYDGTTEEGADKLMADIDRLLAEYKKQ</sequence>
<dbReference type="Gene3D" id="3.40.30.10">
    <property type="entry name" value="Glutaredoxin"/>
    <property type="match status" value="1"/>
</dbReference>
<dbReference type="CDD" id="cd02968">
    <property type="entry name" value="SCO"/>
    <property type="match status" value="1"/>
</dbReference>
<reference evidence="6 7" key="1">
    <citation type="submission" date="2018-06" db="EMBL/GenBank/DDBJ databases">
        <title>Genomic Encyclopedia of Archaeal and Bacterial Type Strains, Phase II (KMG-II): from individual species to whole genera.</title>
        <authorList>
            <person name="Goeker M."/>
        </authorList>
    </citation>
    <scope>NUCLEOTIDE SEQUENCE [LARGE SCALE GENOMIC DNA]</scope>
    <source>
        <strain evidence="6 7">DSM 21851</strain>
    </source>
</reference>
<comment type="caution">
    <text evidence="6">The sequence shown here is derived from an EMBL/GenBank/DDBJ whole genome shotgun (WGS) entry which is preliminary data.</text>
</comment>
<dbReference type="PROSITE" id="PS51352">
    <property type="entry name" value="THIOREDOXIN_2"/>
    <property type="match status" value="1"/>
</dbReference>
<gene>
    <name evidence="6" type="ORF">LX87_01505</name>
</gene>
<protein>
    <submittedName>
        <fullName evidence="6">Protein SCO1/2</fullName>
    </submittedName>
</protein>
<accession>A0A327X100</accession>
<comment type="similarity">
    <text evidence="1">Belongs to the SCO1/2 family.</text>
</comment>
<dbReference type="AlphaFoldDB" id="A0A327X100"/>
<evidence type="ECO:0000256" key="1">
    <source>
        <dbReference type="ARBA" id="ARBA00010996"/>
    </source>
</evidence>
<dbReference type="OrthoDB" id="9811998at2"/>
<evidence type="ECO:0000256" key="3">
    <source>
        <dbReference type="PIRSR" id="PIRSR603782-1"/>
    </source>
</evidence>
<evidence type="ECO:0000259" key="5">
    <source>
        <dbReference type="PROSITE" id="PS51352"/>
    </source>
</evidence>
<feature type="domain" description="Thioredoxin" evidence="5">
    <location>
        <begin position="47"/>
        <end position="210"/>
    </location>
</feature>
<dbReference type="Proteomes" id="UP000248790">
    <property type="component" value="Unassembled WGS sequence"/>
</dbReference>
<dbReference type="InterPro" id="IPR013766">
    <property type="entry name" value="Thioredoxin_domain"/>
</dbReference>
<dbReference type="Pfam" id="PF02630">
    <property type="entry name" value="SCO1-SenC"/>
    <property type="match status" value="1"/>
</dbReference>
<evidence type="ECO:0000313" key="7">
    <source>
        <dbReference type="Proteomes" id="UP000248790"/>
    </source>
</evidence>